<proteinExistence type="predicted"/>
<sequence>MSLSAGGRRALLFWGCLHLCGGTKEIPSLCPCESRCAPLLPRAVRSSSHLLSQRPSVPTKTLGCIPQDSAAMQLVRPTHLKQTTLRAFPAVSHQGATGNVASTRRISGARRVSRSLPYHAKDLTRRIIILVNPKFFPNYTSGPYWKPTQTSINGRALLRCSLWGRWA</sequence>
<reference evidence="2" key="1">
    <citation type="submission" date="2023-06" db="EMBL/GenBank/DDBJ databases">
        <title>Genome-scale phylogeny and comparative genomics of the fungal order Sordariales.</title>
        <authorList>
            <consortium name="Lawrence Berkeley National Laboratory"/>
            <person name="Hensen N."/>
            <person name="Bonometti L."/>
            <person name="Westerberg I."/>
            <person name="Brannstrom I.O."/>
            <person name="Guillou S."/>
            <person name="Cros-Aarteil S."/>
            <person name="Calhoun S."/>
            <person name="Haridas S."/>
            <person name="Kuo A."/>
            <person name="Mondo S."/>
            <person name="Pangilinan J."/>
            <person name="Riley R."/>
            <person name="LaButti K."/>
            <person name="Andreopoulos B."/>
            <person name="Lipzen A."/>
            <person name="Chen C."/>
            <person name="Yanf M."/>
            <person name="Daum C."/>
            <person name="Ng V."/>
            <person name="Clum A."/>
            <person name="Steindorff A."/>
            <person name="Ohm R."/>
            <person name="Martin F."/>
            <person name="Silar P."/>
            <person name="Natvig D."/>
            <person name="Lalanne C."/>
            <person name="Gautier V."/>
            <person name="Ament-velasquez S.L."/>
            <person name="Kruys A."/>
            <person name="Hutchinson M.I."/>
            <person name="Powell A.J."/>
            <person name="Barry K."/>
            <person name="Miller A.N."/>
            <person name="Grigoriev I.V."/>
            <person name="Debuchy R."/>
            <person name="Gladieux P."/>
            <person name="Thoren M.H."/>
            <person name="Johannesson H."/>
        </authorList>
    </citation>
    <scope>NUCLEOTIDE SEQUENCE</scope>
    <source>
        <strain evidence="2">SMH3391-2</strain>
    </source>
</reference>
<feature type="signal peptide" evidence="1">
    <location>
        <begin position="1"/>
        <end position="22"/>
    </location>
</feature>
<comment type="caution">
    <text evidence="2">The sequence shown here is derived from an EMBL/GenBank/DDBJ whole genome shotgun (WGS) entry which is preliminary data.</text>
</comment>
<dbReference type="EMBL" id="JAULSR010000002">
    <property type="protein sequence ID" value="KAK0629184.1"/>
    <property type="molecule type" value="Genomic_DNA"/>
</dbReference>
<gene>
    <name evidence="2" type="ORF">B0T17DRAFT_179778</name>
</gene>
<evidence type="ECO:0008006" key="4">
    <source>
        <dbReference type="Google" id="ProtNLM"/>
    </source>
</evidence>
<name>A0AA39X8C0_9PEZI</name>
<keyword evidence="3" id="KW-1185">Reference proteome</keyword>
<dbReference type="Proteomes" id="UP001174934">
    <property type="component" value="Unassembled WGS sequence"/>
</dbReference>
<feature type="chain" id="PRO_5041326873" description="Secreted protein" evidence="1">
    <location>
        <begin position="23"/>
        <end position="167"/>
    </location>
</feature>
<dbReference type="AlphaFoldDB" id="A0AA39X8C0"/>
<evidence type="ECO:0000313" key="2">
    <source>
        <dbReference type="EMBL" id="KAK0629184.1"/>
    </source>
</evidence>
<organism evidence="2 3">
    <name type="scientific">Bombardia bombarda</name>
    <dbReference type="NCBI Taxonomy" id="252184"/>
    <lineage>
        <taxon>Eukaryota</taxon>
        <taxon>Fungi</taxon>
        <taxon>Dikarya</taxon>
        <taxon>Ascomycota</taxon>
        <taxon>Pezizomycotina</taxon>
        <taxon>Sordariomycetes</taxon>
        <taxon>Sordariomycetidae</taxon>
        <taxon>Sordariales</taxon>
        <taxon>Lasiosphaeriaceae</taxon>
        <taxon>Bombardia</taxon>
    </lineage>
</organism>
<protein>
    <recommendedName>
        <fullName evidence="4">Secreted protein</fullName>
    </recommendedName>
</protein>
<accession>A0AA39X8C0</accession>
<evidence type="ECO:0000256" key="1">
    <source>
        <dbReference type="SAM" id="SignalP"/>
    </source>
</evidence>
<evidence type="ECO:0000313" key="3">
    <source>
        <dbReference type="Proteomes" id="UP001174934"/>
    </source>
</evidence>
<keyword evidence="1" id="KW-0732">Signal</keyword>